<dbReference type="EMBL" id="JAFGIX010000062">
    <property type="protein sequence ID" value="MBN1574006.1"/>
    <property type="molecule type" value="Genomic_DNA"/>
</dbReference>
<dbReference type="GO" id="GO:0046872">
    <property type="term" value="F:metal ion binding"/>
    <property type="evidence" value="ECO:0007669"/>
    <property type="project" value="UniProtKB-KW"/>
</dbReference>
<reference evidence="3" key="1">
    <citation type="journal article" date="2021" name="Environ. Microbiol.">
        <title>Genomic characterization of three novel Desulfobacterota classes expand the metabolic and phylogenetic diversity of the phylum.</title>
        <authorList>
            <person name="Murphy C.L."/>
            <person name="Biggerstaff J."/>
            <person name="Eichhorn A."/>
            <person name="Ewing E."/>
            <person name="Shahan R."/>
            <person name="Soriano D."/>
            <person name="Stewart S."/>
            <person name="VanMol K."/>
            <person name="Walker R."/>
            <person name="Walters P."/>
            <person name="Elshahed M.S."/>
            <person name="Youssef N.H."/>
        </authorList>
    </citation>
    <scope>NUCLEOTIDE SEQUENCE</scope>
    <source>
        <strain evidence="3">Zod_Metabat.24</strain>
    </source>
</reference>
<evidence type="ECO:0000313" key="3">
    <source>
        <dbReference type="EMBL" id="MBN1574006.1"/>
    </source>
</evidence>
<evidence type="ECO:0000313" key="4">
    <source>
        <dbReference type="Proteomes" id="UP000809273"/>
    </source>
</evidence>
<evidence type="ECO:0000259" key="2">
    <source>
        <dbReference type="Pfam" id="PF07883"/>
    </source>
</evidence>
<accession>A0A9D8PNJ2</accession>
<sequence>MKIFDTDQYRGMVDPIPGIILSDEDKAVKLGGVLIVLAPGAEGVYHYHERTEAVYVIVSGAPSIINEGTETKVKEGDVVFMPAGERHVAVNRTDRPASFFEFFTDPPVGSDYVPVK</sequence>
<protein>
    <submittedName>
        <fullName evidence="3">Cupin domain-containing protein</fullName>
    </submittedName>
</protein>
<keyword evidence="1" id="KW-0479">Metal-binding</keyword>
<dbReference type="SUPFAM" id="SSF51182">
    <property type="entry name" value="RmlC-like cupins"/>
    <property type="match status" value="1"/>
</dbReference>
<dbReference type="InterPro" id="IPR051610">
    <property type="entry name" value="GPI/OXD"/>
</dbReference>
<comment type="caution">
    <text evidence="3">The sequence shown here is derived from an EMBL/GenBank/DDBJ whole genome shotgun (WGS) entry which is preliminary data.</text>
</comment>
<feature type="domain" description="Cupin type-2" evidence="2">
    <location>
        <begin position="34"/>
        <end position="101"/>
    </location>
</feature>
<reference evidence="3" key="2">
    <citation type="submission" date="2021-01" db="EMBL/GenBank/DDBJ databases">
        <authorList>
            <person name="Hahn C.R."/>
            <person name="Youssef N.H."/>
            <person name="Elshahed M."/>
        </authorList>
    </citation>
    <scope>NUCLEOTIDE SEQUENCE</scope>
    <source>
        <strain evidence="3">Zod_Metabat.24</strain>
    </source>
</reference>
<name>A0A9D8PNJ2_9DELT</name>
<evidence type="ECO:0000256" key="1">
    <source>
        <dbReference type="ARBA" id="ARBA00022723"/>
    </source>
</evidence>
<dbReference type="PANTHER" id="PTHR35848">
    <property type="entry name" value="OXALATE-BINDING PROTEIN"/>
    <property type="match status" value="1"/>
</dbReference>
<dbReference type="InterPro" id="IPR011051">
    <property type="entry name" value="RmlC_Cupin_sf"/>
</dbReference>
<organism evidence="3 4">
    <name type="scientific">Candidatus Zymogenus saltonus</name>
    <dbReference type="NCBI Taxonomy" id="2844893"/>
    <lineage>
        <taxon>Bacteria</taxon>
        <taxon>Deltaproteobacteria</taxon>
        <taxon>Candidatus Zymogenia</taxon>
        <taxon>Candidatus Zymogeniales</taxon>
        <taxon>Candidatus Zymogenaceae</taxon>
        <taxon>Candidatus Zymogenus</taxon>
    </lineage>
</organism>
<dbReference type="Gene3D" id="2.60.120.10">
    <property type="entry name" value="Jelly Rolls"/>
    <property type="match status" value="1"/>
</dbReference>
<proteinExistence type="predicted"/>
<dbReference type="Proteomes" id="UP000809273">
    <property type="component" value="Unassembled WGS sequence"/>
</dbReference>
<dbReference type="AlphaFoldDB" id="A0A9D8PNJ2"/>
<dbReference type="Pfam" id="PF07883">
    <property type="entry name" value="Cupin_2"/>
    <property type="match status" value="1"/>
</dbReference>
<gene>
    <name evidence="3" type="ORF">JW984_12490</name>
</gene>
<dbReference type="InterPro" id="IPR013096">
    <property type="entry name" value="Cupin_2"/>
</dbReference>
<dbReference type="InterPro" id="IPR014710">
    <property type="entry name" value="RmlC-like_jellyroll"/>
</dbReference>